<evidence type="ECO:0000259" key="3">
    <source>
        <dbReference type="Pfam" id="PF23622"/>
    </source>
</evidence>
<dbReference type="AlphaFoldDB" id="A0A022RP56"/>
<reference evidence="4 5" key="1">
    <citation type="journal article" date="2013" name="Proc. Natl. Acad. Sci. U.S.A.">
        <title>Fine-scale variation in meiotic recombination in Mimulus inferred from population shotgun sequencing.</title>
        <authorList>
            <person name="Hellsten U."/>
            <person name="Wright K.M."/>
            <person name="Jenkins J."/>
            <person name="Shu S."/>
            <person name="Yuan Y."/>
            <person name="Wessler S.R."/>
            <person name="Schmutz J."/>
            <person name="Willis J.H."/>
            <person name="Rokhsar D.S."/>
        </authorList>
    </citation>
    <scope>NUCLEOTIDE SEQUENCE [LARGE SCALE GENOMIC DNA]</scope>
    <source>
        <strain evidence="5">cv. DUN x IM62</strain>
    </source>
</reference>
<dbReference type="EMBL" id="KI630319">
    <property type="protein sequence ID" value="EYU41844.1"/>
    <property type="molecule type" value="Genomic_DNA"/>
</dbReference>
<dbReference type="Gene3D" id="3.80.10.10">
    <property type="entry name" value="Ribonuclease Inhibitor"/>
    <property type="match status" value="1"/>
</dbReference>
<dbReference type="InterPro" id="IPR055357">
    <property type="entry name" value="LRR_At1g61320_AtMIF1"/>
</dbReference>
<dbReference type="SUPFAM" id="SSF81383">
    <property type="entry name" value="F-box domain"/>
    <property type="match status" value="1"/>
</dbReference>
<dbReference type="Pfam" id="PF00646">
    <property type="entry name" value="F-box"/>
    <property type="match status" value="1"/>
</dbReference>
<dbReference type="PANTHER" id="PTHR34145">
    <property type="entry name" value="OS02G0105600 PROTEIN"/>
    <property type="match status" value="1"/>
</dbReference>
<dbReference type="CDD" id="cd22160">
    <property type="entry name" value="F-box_AtFBL13-like"/>
    <property type="match status" value="1"/>
</dbReference>
<accession>A0A022RP56</accession>
<evidence type="ECO:0000259" key="1">
    <source>
        <dbReference type="Pfam" id="PF00646"/>
    </source>
</evidence>
<dbReference type="InterPro" id="IPR036047">
    <property type="entry name" value="F-box-like_dom_sf"/>
</dbReference>
<feature type="domain" description="At1g61320/AtMIF1 LRR" evidence="3">
    <location>
        <begin position="100"/>
        <end position="321"/>
    </location>
</feature>
<evidence type="ECO:0000313" key="4">
    <source>
        <dbReference type="EMBL" id="EYU41844.1"/>
    </source>
</evidence>
<dbReference type="Proteomes" id="UP000030748">
    <property type="component" value="Unassembled WGS sequence"/>
</dbReference>
<dbReference type="Pfam" id="PF23622">
    <property type="entry name" value="LRR_At1g61320_AtMIF1"/>
    <property type="match status" value="1"/>
</dbReference>
<proteinExistence type="predicted"/>
<evidence type="ECO:0000313" key="5">
    <source>
        <dbReference type="Proteomes" id="UP000030748"/>
    </source>
</evidence>
<dbReference type="InterPro" id="IPR032675">
    <property type="entry name" value="LRR_dom_sf"/>
</dbReference>
<protein>
    <submittedName>
        <fullName evidence="4">Uncharacterized protein</fullName>
    </submittedName>
</protein>
<feature type="domain" description="F-box" evidence="1">
    <location>
        <begin position="28"/>
        <end position="64"/>
    </location>
</feature>
<feature type="domain" description="FBD" evidence="2">
    <location>
        <begin position="342"/>
        <end position="378"/>
    </location>
</feature>
<dbReference type="PANTHER" id="PTHR34145:SF68">
    <property type="entry name" value="FBD DOMAIN-CONTAINING PROTEIN"/>
    <property type="match status" value="1"/>
</dbReference>
<dbReference type="InterPro" id="IPR053781">
    <property type="entry name" value="F-box_AtFBL13-like"/>
</dbReference>
<dbReference type="eggNOG" id="ENOG502RYMX">
    <property type="taxonomic scope" value="Eukaryota"/>
</dbReference>
<keyword evidence="5" id="KW-1185">Reference proteome</keyword>
<organism evidence="4 5">
    <name type="scientific">Erythranthe guttata</name>
    <name type="common">Yellow monkey flower</name>
    <name type="synonym">Mimulus guttatus</name>
    <dbReference type="NCBI Taxonomy" id="4155"/>
    <lineage>
        <taxon>Eukaryota</taxon>
        <taxon>Viridiplantae</taxon>
        <taxon>Streptophyta</taxon>
        <taxon>Embryophyta</taxon>
        <taxon>Tracheophyta</taxon>
        <taxon>Spermatophyta</taxon>
        <taxon>Magnoliopsida</taxon>
        <taxon>eudicotyledons</taxon>
        <taxon>Gunneridae</taxon>
        <taxon>Pentapetalae</taxon>
        <taxon>asterids</taxon>
        <taxon>lamiids</taxon>
        <taxon>Lamiales</taxon>
        <taxon>Phrymaceae</taxon>
        <taxon>Erythranthe</taxon>
    </lineage>
</organism>
<dbReference type="InterPro" id="IPR001810">
    <property type="entry name" value="F-box_dom"/>
</dbReference>
<sequence>MAGKRDKIDPGFQAKKRAKITYNDKDRISHLADDILVMILSLLSFKEAVCTSVLSSRWIHVWKQIPSLTFDAHVSLKRVARGFDISTIKRQKYVKWVNSVIQSHEAAALKEFRICLNLSNLARKAITRWLKFAFARRVQVLELDLSAKEVFFRRQFSHCAFPEELLTQSWGEASSSSKPSSDGSGVDFNFLKVLSLKYVVVTCEAFKLFIRNFPKLERLVVEGTHDLLKVEACGPSLALKHLELSCCENLKTVKVSAPNLTTLILAKVGVENLSIENVPKLVEVSADSRGDGVLAEKILSASSSWISQLEIFSLKLSAKTTLMWWSPYCVRRVLKSSVKFPHEHLKVFKFYRYFGRPDEVELLESVLENCIVLEKLVIDPDYRSPYFVAPQNPDDENEKQAVVDAFKLGIQSQLPQHIELVIL</sequence>
<dbReference type="SUPFAM" id="SSF52047">
    <property type="entry name" value="RNI-like"/>
    <property type="match status" value="1"/>
</dbReference>
<name>A0A022RP56_ERYGU</name>
<dbReference type="STRING" id="4155.A0A022RP56"/>
<dbReference type="InterPro" id="IPR053772">
    <property type="entry name" value="At1g61320/At1g61330-like"/>
</dbReference>
<dbReference type="InterPro" id="IPR006566">
    <property type="entry name" value="FBD"/>
</dbReference>
<gene>
    <name evidence="4" type="ORF">MIMGU_mgv1a020988mg</name>
</gene>
<evidence type="ECO:0000259" key="2">
    <source>
        <dbReference type="Pfam" id="PF08387"/>
    </source>
</evidence>
<dbReference type="Pfam" id="PF08387">
    <property type="entry name" value="FBD"/>
    <property type="match status" value="1"/>
</dbReference>